<evidence type="ECO:0000313" key="2">
    <source>
        <dbReference type="Proteomes" id="UP001497700"/>
    </source>
</evidence>
<dbReference type="EMBL" id="MU393459">
    <property type="protein sequence ID" value="KAI4866423.1"/>
    <property type="molecule type" value="Genomic_DNA"/>
</dbReference>
<reference evidence="1 2" key="1">
    <citation type="journal article" date="2022" name="New Phytol.">
        <title>Ecological generalism drives hyperdiversity of secondary metabolite gene clusters in xylarialean endophytes.</title>
        <authorList>
            <person name="Franco M.E.E."/>
            <person name="Wisecaver J.H."/>
            <person name="Arnold A.E."/>
            <person name="Ju Y.M."/>
            <person name="Slot J.C."/>
            <person name="Ahrendt S."/>
            <person name="Moore L.P."/>
            <person name="Eastman K.E."/>
            <person name="Scott K."/>
            <person name="Konkel Z."/>
            <person name="Mondo S.J."/>
            <person name="Kuo A."/>
            <person name="Hayes R.D."/>
            <person name="Haridas S."/>
            <person name="Andreopoulos B."/>
            <person name="Riley R."/>
            <person name="LaButti K."/>
            <person name="Pangilinan J."/>
            <person name="Lipzen A."/>
            <person name="Amirebrahimi M."/>
            <person name="Yan J."/>
            <person name="Adam C."/>
            <person name="Keymanesh K."/>
            <person name="Ng V."/>
            <person name="Louie K."/>
            <person name="Northen T."/>
            <person name="Drula E."/>
            <person name="Henrissat B."/>
            <person name="Hsieh H.M."/>
            <person name="Youens-Clark K."/>
            <person name="Lutzoni F."/>
            <person name="Miadlikowska J."/>
            <person name="Eastwood D.C."/>
            <person name="Hamelin R.C."/>
            <person name="Grigoriev I.V."/>
            <person name="U'Ren J.M."/>
        </authorList>
    </citation>
    <scope>NUCLEOTIDE SEQUENCE [LARGE SCALE GENOMIC DNA]</scope>
    <source>
        <strain evidence="1 2">CBS 119005</strain>
    </source>
</reference>
<dbReference type="Proteomes" id="UP001497700">
    <property type="component" value="Unassembled WGS sequence"/>
</dbReference>
<comment type="caution">
    <text evidence="1">The sequence shown here is derived from an EMBL/GenBank/DDBJ whole genome shotgun (WGS) entry which is preliminary data.</text>
</comment>
<keyword evidence="2" id="KW-1185">Reference proteome</keyword>
<name>A0ACB9Z488_9PEZI</name>
<protein>
    <submittedName>
        <fullName evidence="1">Uncharacterized protein</fullName>
    </submittedName>
</protein>
<proteinExistence type="predicted"/>
<organism evidence="1 2">
    <name type="scientific">Hypoxylon rubiginosum</name>
    <dbReference type="NCBI Taxonomy" id="110542"/>
    <lineage>
        <taxon>Eukaryota</taxon>
        <taxon>Fungi</taxon>
        <taxon>Dikarya</taxon>
        <taxon>Ascomycota</taxon>
        <taxon>Pezizomycotina</taxon>
        <taxon>Sordariomycetes</taxon>
        <taxon>Xylariomycetidae</taxon>
        <taxon>Xylariales</taxon>
        <taxon>Hypoxylaceae</taxon>
        <taxon>Hypoxylon</taxon>
    </lineage>
</organism>
<accession>A0ACB9Z488</accession>
<sequence>MSTILRLIGALALLGPGALALPHPDVPSATTTATPTTDPVTTPAPSTTPETTPAPSSSSSTSSLPLGEVPYEGRCDWSYCNSVGLSVCYYWGGITGYDSRHNPVPGETLTTLGPCSTVTSEVASATITSA</sequence>
<evidence type="ECO:0000313" key="1">
    <source>
        <dbReference type="EMBL" id="KAI4866423.1"/>
    </source>
</evidence>
<gene>
    <name evidence="1" type="ORF">F4820DRAFT_417072</name>
</gene>